<dbReference type="SMART" id="SM00862">
    <property type="entry name" value="Trans_reg_C"/>
    <property type="match status" value="1"/>
</dbReference>
<evidence type="ECO:0000256" key="4">
    <source>
        <dbReference type="ARBA" id="ARBA00023125"/>
    </source>
</evidence>
<dbReference type="CDD" id="cd17574">
    <property type="entry name" value="REC_OmpR"/>
    <property type="match status" value="1"/>
</dbReference>
<dbReference type="GO" id="GO:0032993">
    <property type="term" value="C:protein-DNA complex"/>
    <property type="evidence" value="ECO:0007669"/>
    <property type="project" value="TreeGrafter"/>
</dbReference>
<keyword evidence="1 6" id="KW-0597">Phosphoprotein</keyword>
<dbReference type="InterPro" id="IPR036388">
    <property type="entry name" value="WH-like_DNA-bd_sf"/>
</dbReference>
<gene>
    <name evidence="11" type="ordered locus">Anacy_0517</name>
</gene>
<evidence type="ECO:0000313" key="11">
    <source>
        <dbReference type="EMBL" id="AFZ56114.1"/>
    </source>
</evidence>
<keyword evidence="5" id="KW-0804">Transcription</keyword>
<dbReference type="PROSITE" id="PS50110">
    <property type="entry name" value="RESPONSE_REGULATORY"/>
    <property type="match status" value="1"/>
</dbReference>
<dbReference type="SMART" id="SM00448">
    <property type="entry name" value="REC"/>
    <property type="match status" value="1"/>
</dbReference>
<sequence>MRCLAIEYLNIFSIVIILCIINIPAEILNIIMTHILLVEDEVKLARFIELELSYEGYQVSVAYDGLTALTAARELNLDLIILDWMLPGVSGLEICRRLRSTGDKVPIILLTAKDEVSDRVAGLDAGADDYVVKPFSVEELLARVRAHLRRNRETDTADILAFDDLSLNRRTREVYRGKRLVELTAKEFDLLDYLLAHPRQVITRDRILEEVWGYDFMGDSNIIEVYIRYLRLKLEANNEKRLVQTVRGVGYVLRE</sequence>
<evidence type="ECO:0000256" key="2">
    <source>
        <dbReference type="ARBA" id="ARBA00023012"/>
    </source>
</evidence>
<evidence type="ECO:0000313" key="12">
    <source>
        <dbReference type="Proteomes" id="UP000010474"/>
    </source>
</evidence>
<feature type="modified residue" description="4-aspartylphosphate" evidence="6">
    <location>
        <position position="83"/>
    </location>
</feature>
<dbReference type="SUPFAM" id="SSF46894">
    <property type="entry name" value="C-terminal effector domain of the bipartite response regulators"/>
    <property type="match status" value="1"/>
</dbReference>
<feature type="DNA-binding region" description="OmpR/PhoB-type" evidence="7">
    <location>
        <begin position="157"/>
        <end position="255"/>
    </location>
</feature>
<dbReference type="Pfam" id="PF00072">
    <property type="entry name" value="Response_reg"/>
    <property type="match status" value="1"/>
</dbReference>
<dbReference type="GO" id="GO:0005829">
    <property type="term" value="C:cytosol"/>
    <property type="evidence" value="ECO:0007669"/>
    <property type="project" value="TreeGrafter"/>
</dbReference>
<evidence type="ECO:0000259" key="10">
    <source>
        <dbReference type="PROSITE" id="PS51755"/>
    </source>
</evidence>
<evidence type="ECO:0000256" key="5">
    <source>
        <dbReference type="ARBA" id="ARBA00023163"/>
    </source>
</evidence>
<proteinExistence type="predicted"/>
<dbReference type="Gene3D" id="1.10.10.10">
    <property type="entry name" value="Winged helix-like DNA-binding domain superfamily/Winged helix DNA-binding domain"/>
    <property type="match status" value="1"/>
</dbReference>
<dbReference type="GO" id="GO:0000976">
    <property type="term" value="F:transcription cis-regulatory region binding"/>
    <property type="evidence" value="ECO:0007669"/>
    <property type="project" value="TreeGrafter"/>
</dbReference>
<evidence type="ECO:0000256" key="8">
    <source>
        <dbReference type="SAM" id="Phobius"/>
    </source>
</evidence>
<dbReference type="Gene3D" id="3.40.50.2300">
    <property type="match status" value="1"/>
</dbReference>
<keyword evidence="12" id="KW-1185">Reference proteome</keyword>
<dbReference type="PROSITE" id="PS51755">
    <property type="entry name" value="OMPR_PHOB"/>
    <property type="match status" value="1"/>
</dbReference>
<dbReference type="eggNOG" id="COG0745">
    <property type="taxonomic scope" value="Bacteria"/>
</dbReference>
<dbReference type="PATRIC" id="fig|272123.3.peg.561"/>
<dbReference type="AlphaFoldDB" id="K9ZBK4"/>
<keyword evidence="2" id="KW-0902">Two-component regulatory system</keyword>
<keyword evidence="8" id="KW-1133">Transmembrane helix</keyword>
<dbReference type="FunFam" id="3.40.50.2300:FF:000001">
    <property type="entry name" value="DNA-binding response regulator PhoB"/>
    <property type="match status" value="1"/>
</dbReference>
<dbReference type="InterPro" id="IPR016032">
    <property type="entry name" value="Sig_transdc_resp-reg_C-effctor"/>
</dbReference>
<keyword evidence="3" id="KW-0805">Transcription regulation</keyword>
<name>K9ZBK4_ANACC</name>
<evidence type="ECO:0000256" key="7">
    <source>
        <dbReference type="PROSITE-ProRule" id="PRU01091"/>
    </source>
</evidence>
<dbReference type="Proteomes" id="UP000010474">
    <property type="component" value="Chromosome"/>
</dbReference>
<feature type="domain" description="Response regulatory" evidence="9">
    <location>
        <begin position="34"/>
        <end position="148"/>
    </location>
</feature>
<keyword evidence="8" id="KW-0812">Transmembrane</keyword>
<dbReference type="EMBL" id="CP003659">
    <property type="protein sequence ID" value="AFZ56114.1"/>
    <property type="molecule type" value="Genomic_DNA"/>
</dbReference>
<dbReference type="CDD" id="cd00383">
    <property type="entry name" value="trans_reg_C"/>
    <property type="match status" value="1"/>
</dbReference>
<dbReference type="FunFam" id="1.10.10.10:FF:000005">
    <property type="entry name" value="Two-component system response regulator"/>
    <property type="match status" value="1"/>
</dbReference>
<accession>K9ZBK4</accession>
<dbReference type="InterPro" id="IPR001867">
    <property type="entry name" value="OmpR/PhoB-type_DNA-bd"/>
</dbReference>
<evidence type="ECO:0000256" key="3">
    <source>
        <dbReference type="ARBA" id="ARBA00023015"/>
    </source>
</evidence>
<feature type="transmembrane region" description="Helical" evidence="8">
    <location>
        <begin position="12"/>
        <end position="37"/>
    </location>
</feature>
<dbReference type="SUPFAM" id="SSF52172">
    <property type="entry name" value="CheY-like"/>
    <property type="match status" value="1"/>
</dbReference>
<protein>
    <submittedName>
        <fullName evidence="11">Two component transcriptional regulator, winged helix family</fullName>
    </submittedName>
</protein>
<dbReference type="Gene3D" id="6.10.250.690">
    <property type="match status" value="1"/>
</dbReference>
<dbReference type="HOGENOM" id="CLU_000445_30_1_3"/>
<dbReference type="PANTHER" id="PTHR48111:SF22">
    <property type="entry name" value="REGULATOR OF RPOS"/>
    <property type="match status" value="1"/>
</dbReference>
<dbReference type="InterPro" id="IPR039420">
    <property type="entry name" value="WalR-like"/>
</dbReference>
<keyword evidence="4 7" id="KW-0238">DNA-binding</keyword>
<evidence type="ECO:0000256" key="1">
    <source>
        <dbReference type="ARBA" id="ARBA00022553"/>
    </source>
</evidence>
<dbReference type="Pfam" id="PF00486">
    <property type="entry name" value="Trans_reg_C"/>
    <property type="match status" value="1"/>
</dbReference>
<dbReference type="PANTHER" id="PTHR48111">
    <property type="entry name" value="REGULATOR OF RPOS"/>
    <property type="match status" value="1"/>
</dbReference>
<dbReference type="InterPro" id="IPR001789">
    <property type="entry name" value="Sig_transdc_resp-reg_receiver"/>
</dbReference>
<dbReference type="STRING" id="272123.Anacy_0517"/>
<organism evidence="11 12">
    <name type="scientific">Anabaena cylindrica (strain ATCC 27899 / PCC 7122)</name>
    <dbReference type="NCBI Taxonomy" id="272123"/>
    <lineage>
        <taxon>Bacteria</taxon>
        <taxon>Bacillati</taxon>
        <taxon>Cyanobacteriota</taxon>
        <taxon>Cyanophyceae</taxon>
        <taxon>Nostocales</taxon>
        <taxon>Nostocaceae</taxon>
        <taxon>Anabaena</taxon>
    </lineage>
</organism>
<reference evidence="12" key="1">
    <citation type="journal article" date="2013" name="Proc. Natl. Acad. Sci. U.S.A.">
        <title>Improving the coverage of the cyanobacterial phylum using diversity-driven genome sequencing.</title>
        <authorList>
            <person name="Shih P.M."/>
            <person name="Wu D."/>
            <person name="Latifi A."/>
            <person name="Axen S.D."/>
            <person name="Fewer D.P."/>
            <person name="Talla E."/>
            <person name="Calteau A."/>
            <person name="Cai F."/>
            <person name="Tandeau de Marsac N."/>
            <person name="Rippka R."/>
            <person name="Herdman M."/>
            <person name="Sivonen K."/>
            <person name="Coursin T."/>
            <person name="Laurent T."/>
            <person name="Goodwin L."/>
            <person name="Nolan M."/>
            <person name="Davenport K.W."/>
            <person name="Han C.S."/>
            <person name="Rubin E.M."/>
            <person name="Eisen J.A."/>
            <person name="Woyke T."/>
            <person name="Gugger M."/>
            <person name="Kerfeld C.A."/>
        </authorList>
    </citation>
    <scope>NUCLEOTIDE SEQUENCE [LARGE SCALE GENOMIC DNA]</scope>
    <source>
        <strain evidence="12">ATCC 27899 / PCC 7122</strain>
    </source>
</reference>
<dbReference type="GO" id="GO:0000156">
    <property type="term" value="F:phosphorelay response regulator activity"/>
    <property type="evidence" value="ECO:0007669"/>
    <property type="project" value="TreeGrafter"/>
</dbReference>
<keyword evidence="8" id="KW-0472">Membrane</keyword>
<dbReference type="KEGG" id="acy:Anacy_0517"/>
<feature type="domain" description="OmpR/PhoB-type" evidence="10">
    <location>
        <begin position="157"/>
        <end position="255"/>
    </location>
</feature>
<dbReference type="GO" id="GO:0006355">
    <property type="term" value="P:regulation of DNA-templated transcription"/>
    <property type="evidence" value="ECO:0007669"/>
    <property type="project" value="InterPro"/>
</dbReference>
<evidence type="ECO:0000259" key="9">
    <source>
        <dbReference type="PROSITE" id="PS50110"/>
    </source>
</evidence>
<evidence type="ECO:0000256" key="6">
    <source>
        <dbReference type="PROSITE-ProRule" id="PRU00169"/>
    </source>
</evidence>
<dbReference type="InterPro" id="IPR011006">
    <property type="entry name" value="CheY-like_superfamily"/>
</dbReference>